<comment type="caution">
    <text evidence="2">The sequence shown here is derived from an EMBL/GenBank/DDBJ whole genome shotgun (WGS) entry which is preliminary data.</text>
</comment>
<dbReference type="EMBL" id="SDRB02010748">
    <property type="protein sequence ID" value="THG04542.1"/>
    <property type="molecule type" value="Genomic_DNA"/>
</dbReference>
<dbReference type="PANTHER" id="PTHR33205">
    <property type="entry name" value="TRANSMEMBRANE PROTEIN"/>
    <property type="match status" value="1"/>
</dbReference>
<proteinExistence type="predicted"/>
<protein>
    <submittedName>
        <fullName evidence="2">Uncharacterized protein</fullName>
    </submittedName>
</protein>
<dbReference type="AlphaFoldDB" id="A0A4S4DNE2"/>
<sequence>MEPFPSSAFKVVIRIFPTTTKIRTNGRSARARAQGFVAIAAPFYSSGPGACPDGRNSRPGSSYLEGNFEGNQLLDGSISFSPLYPSQTNDLHACSHSNPSQKIKVGRRCNLRGDPVNQLPCALQVYSPVDSYTCQIPWSVFQDGPNAELAGRHRKRADAEACPRARAANHDRGEGISSPRPKSIGGPAGRRSTSDRGASPAPIRFSPDNFKHSLTLLSKSFSSFARGSGHDGALTLSGAPFQGTWARSAAEDASPDYNSNDRVTRFSSWGLPGALAVTRGILGHDRPPETASTRARRRNDLSTTTRRDASSVAGDSPLGRPCMGARGGPTFARSPSSPLRGRGRGRRNVRCPGRRALNLMASGATCVQRLDGSQDSVIHTKYRISLRSSSMRELRYPLPRVVQFFREMPRASALSSFGFHGAIHARVCCFAGNGARLPRRGPGRTPDGQGSRREGADGLPPLLPQRGKIT</sequence>
<name>A0A4S4DNE2_CAMSN</name>
<gene>
    <name evidence="2" type="ORF">TEA_028905</name>
</gene>
<feature type="region of interest" description="Disordered" evidence="1">
    <location>
        <begin position="436"/>
        <end position="470"/>
    </location>
</feature>
<evidence type="ECO:0000313" key="2">
    <source>
        <dbReference type="EMBL" id="THG04542.1"/>
    </source>
</evidence>
<feature type="region of interest" description="Disordered" evidence="1">
    <location>
        <begin position="151"/>
        <end position="205"/>
    </location>
</feature>
<feature type="compositionally biased region" description="Basic and acidic residues" evidence="1">
    <location>
        <begin position="157"/>
        <end position="174"/>
    </location>
</feature>
<keyword evidence="3" id="KW-1185">Reference proteome</keyword>
<accession>A0A4S4DNE2</accession>
<feature type="region of interest" description="Disordered" evidence="1">
    <location>
        <begin position="281"/>
        <end position="349"/>
    </location>
</feature>
<dbReference type="PANTHER" id="PTHR33205:SF1">
    <property type="entry name" value="TRANSMEMBRANE PROTEIN"/>
    <property type="match status" value="1"/>
</dbReference>
<reference evidence="2 3" key="1">
    <citation type="journal article" date="2018" name="Proc. Natl. Acad. Sci. U.S.A.">
        <title>Draft genome sequence of Camellia sinensis var. sinensis provides insights into the evolution of the tea genome and tea quality.</title>
        <authorList>
            <person name="Wei C."/>
            <person name="Yang H."/>
            <person name="Wang S."/>
            <person name="Zhao J."/>
            <person name="Liu C."/>
            <person name="Gao L."/>
            <person name="Xia E."/>
            <person name="Lu Y."/>
            <person name="Tai Y."/>
            <person name="She G."/>
            <person name="Sun J."/>
            <person name="Cao H."/>
            <person name="Tong W."/>
            <person name="Gao Q."/>
            <person name="Li Y."/>
            <person name="Deng W."/>
            <person name="Jiang X."/>
            <person name="Wang W."/>
            <person name="Chen Q."/>
            <person name="Zhang S."/>
            <person name="Li H."/>
            <person name="Wu J."/>
            <person name="Wang P."/>
            <person name="Li P."/>
            <person name="Shi C."/>
            <person name="Zheng F."/>
            <person name="Jian J."/>
            <person name="Huang B."/>
            <person name="Shan D."/>
            <person name="Shi M."/>
            <person name="Fang C."/>
            <person name="Yue Y."/>
            <person name="Li F."/>
            <person name="Li D."/>
            <person name="Wei S."/>
            <person name="Han B."/>
            <person name="Jiang C."/>
            <person name="Yin Y."/>
            <person name="Xia T."/>
            <person name="Zhang Z."/>
            <person name="Bennetzen J.L."/>
            <person name="Zhao S."/>
            <person name="Wan X."/>
        </authorList>
    </citation>
    <scope>NUCLEOTIDE SEQUENCE [LARGE SCALE GENOMIC DNA]</scope>
    <source>
        <strain evidence="3">cv. Shuchazao</strain>
        <tissue evidence="2">Leaf</tissue>
    </source>
</reference>
<dbReference type="Proteomes" id="UP000306102">
    <property type="component" value="Unassembled WGS sequence"/>
</dbReference>
<evidence type="ECO:0000313" key="3">
    <source>
        <dbReference type="Proteomes" id="UP000306102"/>
    </source>
</evidence>
<organism evidence="2 3">
    <name type="scientific">Camellia sinensis var. sinensis</name>
    <name type="common">China tea</name>
    <dbReference type="NCBI Taxonomy" id="542762"/>
    <lineage>
        <taxon>Eukaryota</taxon>
        <taxon>Viridiplantae</taxon>
        <taxon>Streptophyta</taxon>
        <taxon>Embryophyta</taxon>
        <taxon>Tracheophyta</taxon>
        <taxon>Spermatophyta</taxon>
        <taxon>Magnoliopsida</taxon>
        <taxon>eudicotyledons</taxon>
        <taxon>Gunneridae</taxon>
        <taxon>Pentapetalae</taxon>
        <taxon>asterids</taxon>
        <taxon>Ericales</taxon>
        <taxon>Theaceae</taxon>
        <taxon>Camellia</taxon>
    </lineage>
</organism>
<evidence type="ECO:0000256" key="1">
    <source>
        <dbReference type="SAM" id="MobiDB-lite"/>
    </source>
</evidence>
<dbReference type="AntiFam" id="ANF00034">
    <property type="entry name" value="Antisense to 5.8S rRNA"/>
</dbReference>